<gene>
    <name evidence="4" type="ORF">SAMN05216251_11041</name>
</gene>
<organism evidence="4 5">
    <name type="scientific">Actinacidiphila alni</name>
    <dbReference type="NCBI Taxonomy" id="380248"/>
    <lineage>
        <taxon>Bacteria</taxon>
        <taxon>Bacillati</taxon>
        <taxon>Actinomycetota</taxon>
        <taxon>Actinomycetes</taxon>
        <taxon>Kitasatosporales</taxon>
        <taxon>Streptomycetaceae</taxon>
        <taxon>Actinacidiphila</taxon>
    </lineage>
</organism>
<feature type="region of interest" description="Disordered" evidence="1">
    <location>
        <begin position="24"/>
        <end position="90"/>
    </location>
</feature>
<accession>A0A1I2H3G0</accession>
<proteinExistence type="predicted"/>
<evidence type="ECO:0000259" key="3">
    <source>
        <dbReference type="Pfam" id="PF14016"/>
    </source>
</evidence>
<keyword evidence="5" id="KW-1185">Reference proteome</keyword>
<dbReference type="EMBL" id="FONG01000010">
    <property type="protein sequence ID" value="SFF23933.1"/>
    <property type="molecule type" value="Genomic_DNA"/>
</dbReference>
<dbReference type="AlphaFoldDB" id="A0A1I2H3G0"/>
<dbReference type="OrthoDB" id="3400969at2"/>
<dbReference type="PROSITE" id="PS51257">
    <property type="entry name" value="PROKAR_LIPOPROTEIN"/>
    <property type="match status" value="1"/>
</dbReference>
<dbReference type="Proteomes" id="UP000199323">
    <property type="component" value="Unassembled WGS sequence"/>
</dbReference>
<feature type="compositionally biased region" description="Low complexity" evidence="1">
    <location>
        <begin position="77"/>
        <end position="90"/>
    </location>
</feature>
<feature type="compositionally biased region" description="Low complexity" evidence="1">
    <location>
        <begin position="34"/>
        <end position="52"/>
    </location>
</feature>
<dbReference type="InterPro" id="IPR025326">
    <property type="entry name" value="DUF4232"/>
</dbReference>
<evidence type="ECO:0000256" key="1">
    <source>
        <dbReference type="SAM" id="MobiDB-lite"/>
    </source>
</evidence>
<dbReference type="Pfam" id="PF14016">
    <property type="entry name" value="DUF4232"/>
    <property type="match status" value="1"/>
</dbReference>
<keyword evidence="2" id="KW-0732">Signal</keyword>
<name>A0A1I2H3G0_9ACTN</name>
<protein>
    <recommendedName>
        <fullName evidence="3">DUF4232 domain-containing protein</fullName>
    </recommendedName>
</protein>
<evidence type="ECO:0000256" key="2">
    <source>
        <dbReference type="SAM" id="SignalP"/>
    </source>
</evidence>
<evidence type="ECO:0000313" key="4">
    <source>
        <dbReference type="EMBL" id="SFF23933.1"/>
    </source>
</evidence>
<sequence>MRSLSVRTMATAAALATAALTVTACSDSSDNSEPAGSSVSVSAAPSDSASGSSSGGSSGTSAPDDGGTQGASGGGPSSSATASGGGNAPAASGACASGQLSVALKDAEVGAGQYNAEIVFTNTGSTSCTMTGFPGVSYVKKAGVQAGPAADRDGAAYGPVTLAPHATASARLHDSNGQGGYDPGQCKLTDVEGLRIYPPNQKAALFLPHKTEHCAGTGIHPLRIGAVQR</sequence>
<feature type="compositionally biased region" description="Gly residues" evidence="1">
    <location>
        <begin position="67"/>
        <end position="76"/>
    </location>
</feature>
<evidence type="ECO:0000313" key="5">
    <source>
        <dbReference type="Proteomes" id="UP000199323"/>
    </source>
</evidence>
<feature type="domain" description="DUF4232" evidence="3">
    <location>
        <begin position="95"/>
        <end position="227"/>
    </location>
</feature>
<dbReference type="STRING" id="380248.SAMN05216251_11041"/>
<feature type="signal peptide" evidence="2">
    <location>
        <begin position="1"/>
        <end position="24"/>
    </location>
</feature>
<feature type="chain" id="PRO_5011795965" description="DUF4232 domain-containing protein" evidence="2">
    <location>
        <begin position="25"/>
        <end position="229"/>
    </location>
</feature>
<dbReference type="RefSeq" id="WP_093714640.1">
    <property type="nucleotide sequence ID" value="NZ_FONG01000010.1"/>
</dbReference>
<reference evidence="4 5" key="1">
    <citation type="submission" date="2016-10" db="EMBL/GenBank/DDBJ databases">
        <authorList>
            <person name="de Groot N.N."/>
        </authorList>
    </citation>
    <scope>NUCLEOTIDE SEQUENCE [LARGE SCALE GENOMIC DNA]</scope>
    <source>
        <strain evidence="4 5">CGMCC 4.3510</strain>
    </source>
</reference>